<dbReference type="CDD" id="cd04481">
    <property type="entry name" value="RPA1_DBD_B_like"/>
    <property type="match status" value="1"/>
</dbReference>
<name>A0A8S9R742_BRACR</name>
<dbReference type="Proteomes" id="UP000712600">
    <property type="component" value="Unassembled WGS sequence"/>
</dbReference>
<sequence length="181" mass="20255">MLATVITRVTLCVKKRAREGRQGSISIRASYRNKDGQERPNGASHGSQRNKRGDERSISNAYNVSAVELNPPMAEDLIATKLAQPANIYNSIMYSLEFSLINLGYTHIQCVAYGALAHHLNAFWRANTADVVVTVLRLWRIEWGEGGFNYVTNMEGGSDILFDSNIPEIQFFKSQIPSIDF</sequence>
<protein>
    <submittedName>
        <fullName evidence="2">Uncharacterized protein</fullName>
    </submittedName>
</protein>
<dbReference type="EMBL" id="QGKX02000996">
    <property type="protein sequence ID" value="KAF3559085.1"/>
    <property type="molecule type" value="Genomic_DNA"/>
</dbReference>
<gene>
    <name evidence="2" type="ORF">F2Q69_00011664</name>
</gene>
<comment type="caution">
    <text evidence="2">The sequence shown here is derived from an EMBL/GenBank/DDBJ whole genome shotgun (WGS) entry which is preliminary data.</text>
</comment>
<dbReference type="AlphaFoldDB" id="A0A8S9R742"/>
<accession>A0A8S9R742</accession>
<evidence type="ECO:0000313" key="2">
    <source>
        <dbReference type="EMBL" id="KAF3559085.1"/>
    </source>
</evidence>
<evidence type="ECO:0000313" key="3">
    <source>
        <dbReference type="Proteomes" id="UP000712600"/>
    </source>
</evidence>
<feature type="region of interest" description="Disordered" evidence="1">
    <location>
        <begin position="24"/>
        <end position="55"/>
    </location>
</feature>
<proteinExistence type="predicted"/>
<evidence type="ECO:0000256" key="1">
    <source>
        <dbReference type="SAM" id="MobiDB-lite"/>
    </source>
</evidence>
<organism evidence="2 3">
    <name type="scientific">Brassica cretica</name>
    <name type="common">Mustard</name>
    <dbReference type="NCBI Taxonomy" id="69181"/>
    <lineage>
        <taxon>Eukaryota</taxon>
        <taxon>Viridiplantae</taxon>
        <taxon>Streptophyta</taxon>
        <taxon>Embryophyta</taxon>
        <taxon>Tracheophyta</taxon>
        <taxon>Spermatophyta</taxon>
        <taxon>Magnoliopsida</taxon>
        <taxon>eudicotyledons</taxon>
        <taxon>Gunneridae</taxon>
        <taxon>Pentapetalae</taxon>
        <taxon>rosids</taxon>
        <taxon>malvids</taxon>
        <taxon>Brassicales</taxon>
        <taxon>Brassicaceae</taxon>
        <taxon>Brassiceae</taxon>
        <taxon>Brassica</taxon>
    </lineage>
</organism>
<reference evidence="2" key="1">
    <citation type="submission" date="2019-12" db="EMBL/GenBank/DDBJ databases">
        <title>Genome sequencing and annotation of Brassica cretica.</title>
        <authorList>
            <person name="Studholme D.J."/>
            <person name="Sarris P."/>
        </authorList>
    </citation>
    <scope>NUCLEOTIDE SEQUENCE</scope>
    <source>
        <strain evidence="2">PFS-109/04</strain>
        <tissue evidence="2">Leaf</tissue>
    </source>
</reference>